<dbReference type="Gene3D" id="3.30.420.10">
    <property type="entry name" value="Ribonuclease H-like superfamily/Ribonuclease H"/>
    <property type="match status" value="1"/>
</dbReference>
<dbReference type="InterPro" id="IPR012337">
    <property type="entry name" value="RNaseH-like_sf"/>
</dbReference>
<evidence type="ECO:0000313" key="2">
    <source>
        <dbReference type="Proteomes" id="UP000000763"/>
    </source>
</evidence>
<dbReference type="EMBL" id="AP008212">
    <property type="protein sequence ID" value="BAH93492.1"/>
    <property type="molecule type" value="Genomic_DNA"/>
</dbReference>
<dbReference type="GO" id="GO:0003676">
    <property type="term" value="F:nucleic acid binding"/>
    <property type="evidence" value="ECO:0007669"/>
    <property type="project" value="InterPro"/>
</dbReference>
<reference evidence="2" key="2">
    <citation type="journal article" date="2008" name="Nucleic Acids Res.">
        <title>The rice annotation project database (RAP-DB): 2008 update.</title>
        <authorList>
            <consortium name="The rice annotation project (RAP)"/>
        </authorList>
    </citation>
    <scope>GENOME REANNOTATION</scope>
    <source>
        <strain evidence="2">cv. Nipponbare</strain>
    </source>
</reference>
<dbReference type="InterPro" id="IPR036397">
    <property type="entry name" value="RNaseH_sf"/>
</dbReference>
<dbReference type="AlphaFoldDB" id="C7J3R7"/>
<evidence type="ECO:0000313" key="1">
    <source>
        <dbReference type="EMBL" id="BAH93492.1"/>
    </source>
</evidence>
<dbReference type="KEGG" id="dosa:Os06g0329001"/>
<dbReference type="PANTHER" id="PTHR34146">
    <property type="entry name" value="POLYNUCLEOTIDYL TRANSFERASE, RIBONUCLEASE H-LIKE SUPERFAMILY PROTEIN-RELATED"/>
    <property type="match status" value="1"/>
</dbReference>
<protein>
    <submittedName>
        <fullName evidence="1">Os06g0329001 protein</fullName>
    </submittedName>
</protein>
<name>C7J3R7_ORYSJ</name>
<dbReference type="Proteomes" id="UP000000763">
    <property type="component" value="Chromosome 6"/>
</dbReference>
<accession>C7J3R7</accession>
<gene>
    <name evidence="1" type="ordered locus">Os06g0329001</name>
</gene>
<dbReference type="PANTHER" id="PTHR34146:SF3">
    <property type="entry name" value="POLYNUCLEOTIDYL TRANSFERASE, RIBONUCLEASE H-LIKE SUPERFAMILY PROTEIN"/>
    <property type="match status" value="1"/>
</dbReference>
<proteinExistence type="predicted"/>
<sequence>MPSNLPIKVADLWNDDKDWDVQKLNSLFEQEVVHKILQVHISQGSTEDKLCWKYSKKVNAIQKSAYKEFIKREEHRYSQFGKIEICLLRIKSSQSWSIEEWTAFPMETGTTFLTDNSTIADTAKRRNFLEEPGHWSLRPLWTQIISSTSIDLIQVRWVPREVNKMADKLAKEAKSGTRRNFIQNCQNIEHSAYPHRSFYARLLNDNFRSLNCTINYVLCF</sequence>
<reference evidence="1 2" key="1">
    <citation type="journal article" date="2005" name="Nature">
        <title>The map-based sequence of the rice genome.</title>
        <authorList>
            <consortium name="International rice genome sequencing project (IRGSP)"/>
            <person name="Matsumoto T."/>
            <person name="Wu J."/>
            <person name="Kanamori H."/>
            <person name="Katayose Y."/>
            <person name="Fujisawa M."/>
            <person name="Namiki N."/>
            <person name="Mizuno H."/>
            <person name="Yamamoto K."/>
            <person name="Antonio B.A."/>
            <person name="Baba T."/>
            <person name="Sakata K."/>
            <person name="Nagamura Y."/>
            <person name="Aoki H."/>
            <person name="Arikawa K."/>
            <person name="Arita K."/>
            <person name="Bito T."/>
            <person name="Chiden Y."/>
            <person name="Fujitsuka N."/>
            <person name="Fukunaka R."/>
            <person name="Hamada M."/>
            <person name="Harada C."/>
            <person name="Hayashi A."/>
            <person name="Hijishita S."/>
            <person name="Honda M."/>
            <person name="Hosokawa S."/>
            <person name="Ichikawa Y."/>
            <person name="Idonuma A."/>
            <person name="Iijima M."/>
            <person name="Ikeda M."/>
            <person name="Ikeno M."/>
            <person name="Ito K."/>
            <person name="Ito S."/>
            <person name="Ito T."/>
            <person name="Ito Y."/>
            <person name="Ito Y."/>
            <person name="Iwabuchi A."/>
            <person name="Kamiya K."/>
            <person name="Karasawa W."/>
            <person name="Kurita K."/>
            <person name="Katagiri S."/>
            <person name="Kikuta A."/>
            <person name="Kobayashi H."/>
            <person name="Kobayashi N."/>
            <person name="Machita K."/>
            <person name="Maehara T."/>
            <person name="Masukawa M."/>
            <person name="Mizubayashi T."/>
            <person name="Mukai Y."/>
            <person name="Nagasaki H."/>
            <person name="Nagata Y."/>
            <person name="Naito S."/>
            <person name="Nakashima M."/>
            <person name="Nakama Y."/>
            <person name="Nakamichi Y."/>
            <person name="Nakamura M."/>
            <person name="Meguro A."/>
            <person name="Negishi M."/>
            <person name="Ohta I."/>
            <person name="Ohta T."/>
            <person name="Okamoto M."/>
            <person name="Ono N."/>
            <person name="Saji S."/>
            <person name="Sakaguchi M."/>
            <person name="Sakai K."/>
            <person name="Shibata M."/>
            <person name="Shimokawa T."/>
            <person name="Song J."/>
            <person name="Takazaki Y."/>
            <person name="Terasawa K."/>
            <person name="Tsugane M."/>
            <person name="Tsuji K."/>
            <person name="Ueda S."/>
            <person name="Waki K."/>
            <person name="Yamagata H."/>
            <person name="Yamamoto M."/>
            <person name="Yamamoto S."/>
            <person name="Yamane H."/>
            <person name="Yoshiki S."/>
            <person name="Yoshihara R."/>
            <person name="Yukawa K."/>
            <person name="Zhong H."/>
            <person name="Yano M."/>
            <person name="Yuan Q."/>
            <person name="Ouyang S."/>
            <person name="Liu J."/>
            <person name="Jones K.M."/>
            <person name="Gansberger K."/>
            <person name="Moffat K."/>
            <person name="Hill J."/>
            <person name="Bera J."/>
            <person name="Fadrosh D."/>
            <person name="Jin S."/>
            <person name="Johri S."/>
            <person name="Kim M."/>
            <person name="Overton L."/>
            <person name="Reardon M."/>
            <person name="Tsitrin T."/>
            <person name="Vuong H."/>
            <person name="Weaver B."/>
            <person name="Ciecko A."/>
            <person name="Tallon L."/>
            <person name="Jackson J."/>
            <person name="Pai G."/>
            <person name="Aken S.V."/>
            <person name="Utterback T."/>
            <person name="Reidmuller S."/>
            <person name="Feldblyum T."/>
            <person name="Hsiao J."/>
            <person name="Zismann V."/>
            <person name="Iobst S."/>
            <person name="de Vazeille A.R."/>
            <person name="Buell C.R."/>
            <person name="Ying K."/>
            <person name="Li Y."/>
            <person name="Lu T."/>
            <person name="Huang Y."/>
            <person name="Zhao Q."/>
            <person name="Feng Q."/>
            <person name="Zhang L."/>
            <person name="Zhu J."/>
            <person name="Weng Q."/>
            <person name="Mu J."/>
            <person name="Lu Y."/>
            <person name="Fan D."/>
            <person name="Liu Y."/>
            <person name="Guan J."/>
            <person name="Zhang Y."/>
            <person name="Yu S."/>
            <person name="Liu X."/>
            <person name="Zhang Y."/>
            <person name="Hong G."/>
            <person name="Han B."/>
            <person name="Choisne N."/>
            <person name="Demange N."/>
            <person name="Orjeda G."/>
            <person name="Samain S."/>
            <person name="Cattolico L."/>
            <person name="Pelletier E."/>
            <person name="Couloux A."/>
            <person name="Segurens B."/>
            <person name="Wincker P."/>
            <person name="D'Hont A."/>
            <person name="Scarpelli C."/>
            <person name="Weissenbach J."/>
            <person name="Salanoubat M."/>
            <person name="Quetier F."/>
            <person name="Yu Y."/>
            <person name="Kim H.R."/>
            <person name="Rambo T."/>
            <person name="Currie J."/>
            <person name="Collura K."/>
            <person name="Luo M."/>
            <person name="Yang T."/>
            <person name="Ammiraju J.S.S."/>
            <person name="Engler F."/>
            <person name="Soderlund C."/>
            <person name="Wing R.A."/>
            <person name="Palmer L.E."/>
            <person name="de la Bastide M."/>
            <person name="Spiegel L."/>
            <person name="Nascimento L."/>
            <person name="Zutavern T."/>
            <person name="O'Shaughnessy A."/>
            <person name="Dike S."/>
            <person name="Dedhia N."/>
            <person name="Preston R."/>
            <person name="Balija V."/>
            <person name="McCombie W.R."/>
            <person name="Chow T."/>
            <person name="Chen H."/>
            <person name="Chung M."/>
            <person name="Chen C."/>
            <person name="Shaw J."/>
            <person name="Wu H."/>
            <person name="Hsiao K."/>
            <person name="Chao Y."/>
            <person name="Chu M."/>
            <person name="Cheng C."/>
            <person name="Hour A."/>
            <person name="Lee P."/>
            <person name="Lin S."/>
            <person name="Lin Y."/>
            <person name="Liou J."/>
            <person name="Liu S."/>
            <person name="Hsing Y."/>
            <person name="Raghuvanshi S."/>
            <person name="Mohanty A."/>
            <person name="Bharti A.K."/>
            <person name="Gaur A."/>
            <person name="Gupta V."/>
            <person name="Kumar D."/>
            <person name="Ravi V."/>
            <person name="Vij S."/>
            <person name="Kapur A."/>
            <person name="Khurana P."/>
            <person name="Khurana P."/>
            <person name="Khurana J.P."/>
            <person name="Tyagi A.K."/>
            <person name="Gaikwad K."/>
            <person name="Singh A."/>
            <person name="Dalal V."/>
            <person name="Srivastava S."/>
            <person name="Dixit A."/>
            <person name="Pal A.K."/>
            <person name="Ghazi I.A."/>
            <person name="Yadav M."/>
            <person name="Pandit A."/>
            <person name="Bhargava A."/>
            <person name="Sureshbabu K."/>
            <person name="Batra K."/>
            <person name="Sharma T.R."/>
            <person name="Mohapatra T."/>
            <person name="Singh N.K."/>
            <person name="Messing J."/>
            <person name="Nelson A.B."/>
            <person name="Fuks G."/>
            <person name="Kavchok S."/>
            <person name="Keizer G."/>
            <person name="Linton E."/>
            <person name="Llaca V."/>
            <person name="Song R."/>
            <person name="Tanyolac B."/>
            <person name="Young S."/>
            <person name="Ho-Il K."/>
            <person name="Hahn J.H."/>
            <person name="Sangsakoo G."/>
            <person name="Vanavichit A."/>
            <person name="de Mattos Luiz.A.T."/>
            <person name="Zimmer P.D."/>
            <person name="Malone G."/>
            <person name="Dellagostin O."/>
            <person name="de Oliveira A.C."/>
            <person name="Bevan M."/>
            <person name="Bancroft I."/>
            <person name="Minx P."/>
            <person name="Cordum H."/>
            <person name="Wilson R."/>
            <person name="Cheng Z."/>
            <person name="Jin W."/>
            <person name="Jiang J."/>
            <person name="Leong S.A."/>
            <person name="Iwama H."/>
            <person name="Gojobori T."/>
            <person name="Itoh T."/>
            <person name="Niimura Y."/>
            <person name="Fujii Y."/>
            <person name="Habara T."/>
            <person name="Sakai H."/>
            <person name="Sato Y."/>
            <person name="Wilson G."/>
            <person name="Kumar K."/>
            <person name="McCouch S."/>
            <person name="Juretic N."/>
            <person name="Hoen D."/>
            <person name="Wright S."/>
            <person name="Bruskiewich R."/>
            <person name="Bureau T."/>
            <person name="Miyao A."/>
            <person name="Hirochika H."/>
            <person name="Nishikawa T."/>
            <person name="Kadowaki K."/>
            <person name="Sugiura M."/>
            <person name="Burr B."/>
            <person name="Sasaki T."/>
        </authorList>
    </citation>
    <scope>NUCLEOTIDE SEQUENCE [LARGE SCALE GENOMIC DNA]</scope>
    <source>
        <strain evidence="2">cv. Nipponbare</strain>
    </source>
</reference>
<organism evidence="1 2">
    <name type="scientific">Oryza sativa subsp. japonica</name>
    <name type="common">Rice</name>
    <dbReference type="NCBI Taxonomy" id="39947"/>
    <lineage>
        <taxon>Eukaryota</taxon>
        <taxon>Viridiplantae</taxon>
        <taxon>Streptophyta</taxon>
        <taxon>Embryophyta</taxon>
        <taxon>Tracheophyta</taxon>
        <taxon>Spermatophyta</taxon>
        <taxon>Magnoliopsida</taxon>
        <taxon>Liliopsida</taxon>
        <taxon>Poales</taxon>
        <taxon>Poaceae</taxon>
        <taxon>BOP clade</taxon>
        <taxon>Oryzoideae</taxon>
        <taxon>Oryzeae</taxon>
        <taxon>Oryzinae</taxon>
        <taxon>Oryza</taxon>
        <taxon>Oryza sativa</taxon>
    </lineage>
</organism>
<dbReference type="SUPFAM" id="SSF53098">
    <property type="entry name" value="Ribonuclease H-like"/>
    <property type="match status" value="1"/>
</dbReference>